<dbReference type="Pfam" id="PF04257">
    <property type="entry name" value="Exonuc_V_gamma"/>
    <property type="match status" value="1"/>
</dbReference>
<comment type="miscellaneous">
    <text evidence="10">In the RecBCD complex, RecB has a slow 3'-5' helicase, an exonuclease activity and loads RecA onto ssDNA, RecD has a fast 5'-3' helicase activity, while RecC stimulates the ATPase and processivity of the RecB helicase and contributes to recognition of the Chi site.</text>
</comment>
<evidence type="ECO:0000256" key="4">
    <source>
        <dbReference type="ARBA" id="ARBA00022801"/>
    </source>
</evidence>
<comment type="similarity">
    <text evidence="10">Belongs to the RecC family.</text>
</comment>
<dbReference type="InterPro" id="IPR013986">
    <property type="entry name" value="DExx_box_DNA_helicase_dom_sf"/>
</dbReference>
<dbReference type="GO" id="GO:0003678">
    <property type="term" value="F:DNA helicase activity"/>
    <property type="evidence" value="ECO:0007669"/>
    <property type="project" value="UniProtKB-UniRule"/>
</dbReference>
<dbReference type="InterPro" id="IPR041500">
    <property type="entry name" value="RecC_C"/>
</dbReference>
<dbReference type="PANTHER" id="PTHR30591">
    <property type="entry name" value="RECBCD ENZYME SUBUNIT RECC"/>
    <property type="match status" value="1"/>
</dbReference>
<dbReference type="AlphaFoldDB" id="A0A486XK20"/>
<dbReference type="GO" id="GO:0009338">
    <property type="term" value="C:exodeoxyribonuclease V complex"/>
    <property type="evidence" value="ECO:0007669"/>
    <property type="project" value="InterPro"/>
</dbReference>
<dbReference type="Gene3D" id="3.40.50.10930">
    <property type="match status" value="1"/>
</dbReference>
<dbReference type="PANTHER" id="PTHR30591:SF1">
    <property type="entry name" value="RECBCD ENZYME SUBUNIT RECC"/>
    <property type="match status" value="1"/>
</dbReference>
<evidence type="ECO:0000256" key="6">
    <source>
        <dbReference type="ARBA" id="ARBA00022839"/>
    </source>
</evidence>
<keyword evidence="4 10" id="KW-0378">Hydrolase</keyword>
<keyword evidence="1 10" id="KW-0540">Nuclease</keyword>
<comment type="subunit">
    <text evidence="10">Heterotrimer of RecB, RecC and RecD. All subunits contribute to DNA-binding.</text>
</comment>
<keyword evidence="9 10" id="KW-0234">DNA repair</keyword>
<dbReference type="Gene3D" id="1.10.10.160">
    <property type="match status" value="1"/>
</dbReference>
<dbReference type="InterPro" id="IPR027417">
    <property type="entry name" value="P-loop_NTPase"/>
</dbReference>
<evidence type="ECO:0000256" key="9">
    <source>
        <dbReference type="ARBA" id="ARBA00023204"/>
    </source>
</evidence>
<evidence type="ECO:0000259" key="11">
    <source>
        <dbReference type="Pfam" id="PF17946"/>
    </source>
</evidence>
<dbReference type="InterPro" id="IPR006697">
    <property type="entry name" value="RecC"/>
</dbReference>
<dbReference type="GO" id="GO:0008854">
    <property type="term" value="F:exodeoxyribonuclease V activity"/>
    <property type="evidence" value="ECO:0007669"/>
    <property type="project" value="InterPro"/>
</dbReference>
<dbReference type="Gene3D" id="1.10.10.990">
    <property type="match status" value="1"/>
</dbReference>
<dbReference type="NCBIfam" id="TIGR01450">
    <property type="entry name" value="recC"/>
    <property type="match status" value="1"/>
</dbReference>
<dbReference type="PIRSF" id="PIRSF000980">
    <property type="entry name" value="RecC"/>
    <property type="match status" value="1"/>
</dbReference>
<dbReference type="GO" id="GO:0003677">
    <property type="term" value="F:DNA binding"/>
    <property type="evidence" value="ECO:0007669"/>
    <property type="project" value="UniProtKB-UniRule"/>
</dbReference>
<evidence type="ECO:0000256" key="10">
    <source>
        <dbReference type="HAMAP-Rule" id="MF_01486"/>
    </source>
</evidence>
<evidence type="ECO:0000256" key="2">
    <source>
        <dbReference type="ARBA" id="ARBA00022741"/>
    </source>
</evidence>
<evidence type="ECO:0000256" key="5">
    <source>
        <dbReference type="ARBA" id="ARBA00022806"/>
    </source>
</evidence>
<keyword evidence="5 10" id="KW-0347">Helicase</keyword>
<evidence type="ECO:0000256" key="1">
    <source>
        <dbReference type="ARBA" id="ARBA00022722"/>
    </source>
</evidence>
<keyword evidence="3 10" id="KW-0227">DNA damage</keyword>
<keyword evidence="6 10" id="KW-0269">Exonuclease</keyword>
<gene>
    <name evidence="10" type="primary">recC</name>
    <name evidence="12" type="ORF">BAL341_1053</name>
</gene>
<dbReference type="EMBL" id="CAAJGR010000077">
    <property type="protein sequence ID" value="VHO02868.1"/>
    <property type="molecule type" value="Genomic_DNA"/>
</dbReference>
<dbReference type="Pfam" id="PF17946">
    <property type="entry name" value="RecC_C"/>
    <property type="match status" value="1"/>
</dbReference>
<dbReference type="GO" id="GO:0000724">
    <property type="term" value="P:double-strand break repair via homologous recombination"/>
    <property type="evidence" value="ECO:0007669"/>
    <property type="project" value="UniProtKB-UniRule"/>
</dbReference>
<keyword evidence="8 10" id="KW-0238">DNA-binding</keyword>
<organism evidence="12">
    <name type="scientific">Rheinheimera sp. BAL341</name>
    <dbReference type="NCBI Taxonomy" id="1708203"/>
    <lineage>
        <taxon>Bacteria</taxon>
        <taxon>Pseudomonadati</taxon>
        <taxon>Pseudomonadota</taxon>
        <taxon>Gammaproteobacteria</taxon>
        <taxon>Chromatiales</taxon>
        <taxon>Chromatiaceae</taxon>
        <taxon>Rheinheimera</taxon>
    </lineage>
</organism>
<proteinExistence type="inferred from homology"/>
<feature type="domain" description="RecC C-terminal" evidence="11">
    <location>
        <begin position="832"/>
        <end position="1064"/>
    </location>
</feature>
<dbReference type="GO" id="GO:0005524">
    <property type="term" value="F:ATP binding"/>
    <property type="evidence" value="ECO:0007669"/>
    <property type="project" value="UniProtKB-UniRule"/>
</dbReference>
<evidence type="ECO:0000313" key="12">
    <source>
        <dbReference type="EMBL" id="VHO02868.1"/>
    </source>
</evidence>
<keyword evidence="2 10" id="KW-0547">Nucleotide-binding</keyword>
<comment type="function">
    <text evidence="10">A helicase/nuclease that prepares dsDNA breaks (DSB) for recombinational DNA repair. Binds to DSBs and unwinds DNA via a highly rapid and processive ATP-dependent bidirectional helicase activity. Unwinds dsDNA until it encounters a Chi (crossover hotspot instigator) sequence from the 3' direction. Cuts ssDNA a few nucleotides 3' to the Chi site. The properties and activities of the enzyme are changed at Chi. The Chi-altered holoenzyme produces a long 3'-ssDNA overhang and facilitates RecA-binding to the ssDNA for homologous DNA recombination and repair. Holoenzyme degrades any linearized DNA that is unable to undergo homologous recombination. In the holoenzyme this subunit recognizes the wild-type Chi sequence, and when added to isolated RecB increases its ATP-dependent helicase processivity.</text>
</comment>
<protein>
    <recommendedName>
        <fullName evidence="10">RecBCD enzyme subunit RecC</fullName>
    </recommendedName>
    <alternativeName>
        <fullName evidence="10">Exonuclease V subunit RecC</fullName>
        <shortName evidence="10">ExoV subunit RecC</shortName>
    </alternativeName>
    <alternativeName>
        <fullName evidence="10">Helicase/nuclease RecBCD subunit RecC</fullName>
    </alternativeName>
</protein>
<name>A0A486XK20_9GAMM</name>
<dbReference type="SUPFAM" id="SSF52980">
    <property type="entry name" value="Restriction endonuclease-like"/>
    <property type="match status" value="1"/>
</dbReference>
<accession>A0A486XK20</accession>
<reference evidence="12" key="1">
    <citation type="submission" date="2019-04" db="EMBL/GenBank/DDBJ databases">
        <authorList>
            <person name="Brambilla D."/>
        </authorList>
    </citation>
    <scope>NUCLEOTIDE SEQUENCE</scope>
    <source>
        <strain evidence="12">BAL1</strain>
    </source>
</reference>
<dbReference type="SUPFAM" id="SSF52540">
    <property type="entry name" value="P-loop containing nucleoside triphosphate hydrolases"/>
    <property type="match status" value="2"/>
</dbReference>
<dbReference type="InterPro" id="IPR011335">
    <property type="entry name" value="Restrct_endonuc-II-like"/>
</dbReference>
<sequence>MPEPGFVVIHANQLETLRELLVQWLSKQPVPVLGTEQILVQSNGIAQWLKMALAETANGHPGIAAGLKVELPNQFVWQLYRAVLGDNIPTSLPYDKINLSWRLLGLLPQLDDGVYQPLKRYLLDDTDGRKSYQLAMRLADLFDQYQVYRADWLQSWRSGTNLLPGNTPRPVPDDQLWQPVLWRLLQRQMSSKLGQQAFSSRADVHSKALSALQQGQLARPDLLPDRIVVFGVSSLPQQTVELLAALGAQRQVLLTVLNPCRHFWGDITNAKDDVRASQRRHGRKPGLPPVLDSEALYLHAPVLLASLGKQGRDYISLLDGFDQSEQYRHWFNGRIDLFAEPVANISALPLLAQLQQDMLELNPTPNPPRLLSANDNSISFHLAHSRQREVEILQDNLIAAFASDPDLKPRDVIIMTPDISLYQSHVHAVFGRLAQDDARFLPYTLADQSLRGSQPLMLALEYLLDLPQQRFSLNEVCDLLDVPAIQRRFGINSEALPQLRVWLTEAGARWGLDAQQRQSLDLAAPGSHYSWMFAIERMLLGFAIGEVDSWQGCAPYTEVAGLAAAELGPVLQFIQQLKRWQQCFAVNHSQRSLAQWQQLLLGDNGLLNSLFDVSDAQDQQIYALLSDGMTTLVNAAESVDFSGDISLAVLREAWLEQAGSSGLSQRFLAGSLTFSTLMPMRAIPFKRIYLLGLNDGDYPRSRMRDDFDLMAHDYRPGDRSRRDDDRYLFLEALLSARDALYLSWVGRDIRNNSELPPSVLLSQLMDLLDIGWQHPSGNAVSKALCYSYPLQPFSPQYFNGALPTYAHEWQTAHILAPTPTELSQHTAELPVLSLRLLDDFLANPCRHYLQQRFKTRFYQAELASEDSEPFVLDTLQLYQLKQQLLMQLLTEPELDVDGAVAALAAQAKLPLALFGVLSAAEIAREAKVVFSRYQSCGIAWQRRSTPLKLALQPAGIALADNLSNVFQNPAGQQALLQLRPSAIRNKGELRWHTLRSSYLQQLAANAQGEAVSTWQFGLDDAVQLLPQAQSQASAQLDQLVGYWQQGLAAPLPVMPKTALCYLQSGDLAKCREQFEGGYSLSGELENAPELARYYPDFASLLDAGFTDWAQKLYGPMLQLPLAELTKQEASV</sequence>
<evidence type="ECO:0000256" key="3">
    <source>
        <dbReference type="ARBA" id="ARBA00022763"/>
    </source>
</evidence>
<dbReference type="HAMAP" id="MF_01486">
    <property type="entry name" value="RecC"/>
    <property type="match status" value="1"/>
</dbReference>
<evidence type="ECO:0000256" key="8">
    <source>
        <dbReference type="ARBA" id="ARBA00023125"/>
    </source>
</evidence>
<evidence type="ECO:0000256" key="7">
    <source>
        <dbReference type="ARBA" id="ARBA00022840"/>
    </source>
</evidence>
<keyword evidence="7 10" id="KW-0067">ATP-binding</keyword>
<dbReference type="Gene3D" id="3.40.50.300">
    <property type="entry name" value="P-loop containing nucleotide triphosphate hydrolases"/>
    <property type="match status" value="2"/>
</dbReference>